<feature type="non-terminal residue" evidence="1">
    <location>
        <position position="168"/>
    </location>
</feature>
<dbReference type="EMBL" id="CAJNNW010006288">
    <property type="protein sequence ID" value="CAE8648176.1"/>
    <property type="molecule type" value="Genomic_DNA"/>
</dbReference>
<proteinExistence type="predicted"/>
<gene>
    <name evidence="1" type="ORF">PGLA2088_LOCUS6342</name>
</gene>
<organism evidence="1 2">
    <name type="scientific">Polarella glacialis</name>
    <name type="common">Dinoflagellate</name>
    <dbReference type="NCBI Taxonomy" id="89957"/>
    <lineage>
        <taxon>Eukaryota</taxon>
        <taxon>Sar</taxon>
        <taxon>Alveolata</taxon>
        <taxon>Dinophyceae</taxon>
        <taxon>Suessiales</taxon>
        <taxon>Suessiaceae</taxon>
        <taxon>Polarella</taxon>
    </lineage>
</organism>
<dbReference type="Proteomes" id="UP000626109">
    <property type="component" value="Unassembled WGS sequence"/>
</dbReference>
<sequence length="168" mass="18134">MTDSQTDLLPVCCVFCKEPVVPNYDLLFEDQTCSGHVACLQAAERNTGDVWSELAELVTRSGGGAGGGGSSLDAAKRALEFCGWPGRGQDDGPFGWPGKGDTRPPPAMTSVPAVLLQLRGLHRIEFSHQPLTTLPAHGWRYLGLERLCLSSCLLRELPEEIAEIVTLE</sequence>
<accession>A0A813IBX6</accession>
<dbReference type="AlphaFoldDB" id="A0A813IBX6"/>
<comment type="caution">
    <text evidence="1">The sequence shown here is derived from an EMBL/GenBank/DDBJ whole genome shotgun (WGS) entry which is preliminary data.</text>
</comment>
<reference evidence="1" key="1">
    <citation type="submission" date="2021-02" db="EMBL/GenBank/DDBJ databases">
        <authorList>
            <person name="Dougan E. K."/>
            <person name="Rhodes N."/>
            <person name="Thang M."/>
            <person name="Chan C."/>
        </authorList>
    </citation>
    <scope>NUCLEOTIDE SEQUENCE</scope>
</reference>
<name>A0A813IBX6_POLGL</name>
<evidence type="ECO:0000313" key="1">
    <source>
        <dbReference type="EMBL" id="CAE8648176.1"/>
    </source>
</evidence>
<protein>
    <submittedName>
        <fullName evidence="1">Uncharacterized protein</fullName>
    </submittedName>
</protein>
<dbReference type="SUPFAM" id="SSF52058">
    <property type="entry name" value="L domain-like"/>
    <property type="match status" value="1"/>
</dbReference>
<evidence type="ECO:0000313" key="2">
    <source>
        <dbReference type="Proteomes" id="UP000626109"/>
    </source>
</evidence>